<feature type="region of interest" description="Disordered" evidence="1">
    <location>
        <begin position="25"/>
        <end position="58"/>
    </location>
</feature>
<dbReference type="EMBL" id="SJPG01000001">
    <property type="protein sequence ID" value="TWT62364.1"/>
    <property type="molecule type" value="Genomic_DNA"/>
</dbReference>
<reference evidence="3 4" key="1">
    <citation type="submission" date="2019-02" db="EMBL/GenBank/DDBJ databases">
        <title>Deep-cultivation of Planctomycetes and their phenomic and genomic characterization uncovers novel biology.</title>
        <authorList>
            <person name="Wiegand S."/>
            <person name="Jogler M."/>
            <person name="Boedeker C."/>
            <person name="Pinto D."/>
            <person name="Vollmers J."/>
            <person name="Rivas-Marin E."/>
            <person name="Kohn T."/>
            <person name="Peeters S.H."/>
            <person name="Heuer A."/>
            <person name="Rast P."/>
            <person name="Oberbeckmann S."/>
            <person name="Bunk B."/>
            <person name="Jeske O."/>
            <person name="Meyerdierks A."/>
            <person name="Storesund J.E."/>
            <person name="Kallscheuer N."/>
            <person name="Luecker S."/>
            <person name="Lage O.M."/>
            <person name="Pohl T."/>
            <person name="Merkel B.J."/>
            <person name="Hornburger P."/>
            <person name="Mueller R.-W."/>
            <person name="Bruemmer F."/>
            <person name="Labrenz M."/>
            <person name="Spormann A.M."/>
            <person name="Op Den Camp H."/>
            <person name="Overmann J."/>
            <person name="Amann R."/>
            <person name="Jetten M.S.M."/>
            <person name="Mascher T."/>
            <person name="Medema M.H."/>
            <person name="Devos D.P."/>
            <person name="Kaster A.-K."/>
            <person name="Ovreas L."/>
            <person name="Rohde M."/>
            <person name="Galperin M.Y."/>
            <person name="Jogler C."/>
        </authorList>
    </citation>
    <scope>NUCLEOTIDE SEQUENCE [LARGE SCALE GENOMIC DNA]</scope>
    <source>
        <strain evidence="3 4">Pan54</strain>
    </source>
</reference>
<proteinExistence type="predicted"/>
<evidence type="ECO:0000256" key="2">
    <source>
        <dbReference type="SAM" id="SignalP"/>
    </source>
</evidence>
<feature type="signal peptide" evidence="2">
    <location>
        <begin position="1"/>
        <end position="25"/>
    </location>
</feature>
<protein>
    <submittedName>
        <fullName evidence="3">Uncharacterized protein</fullName>
    </submittedName>
</protein>
<sequence precursor="true">MRGFRRFCVGIAAMALAWSSTTAQAQPEPRYYEKSATPEGGWSPNSFQPQGPYGAGGPQTAGHWTPEMMAGGVQQAQFQQGPPSPGGPGNFNGMPPGGNLNPYPGLDMYRYGFQQTTNEGGLWYKRMLNASRTYTGSVEFLVPVYNEPGGELFGYGGIDTNVVATDRIPPFYFTSPRDPGAVATNGGQSSLQGSQAFYDRYFQARTFDQMFNDMSSGGVKIELGVETEDGSGWSVNGWYGGESNQVFQYGDDPIRSYTPVVGGDPFSFLGNDPLYLLELSALTGGLPINNGSGVADTIAFDTLFEVQYSQEAWGTGLHFYKPAIASGDGYRVRPILGLRYVNIREGYNFRGLDSGGEYEFLNFNDIDVEQEFDTAGSLDFGLATVGAQTGEPGFEGRPTPDSFNDGTIEGFISQANPQISLPTNPYEVQVAAYNQAHAAGPEIGVEAEFGGDDTQLTLTAIAGLTATKENLRLDGYGIYNHFLNNVDPDNNILTPDGGEMGTGIGGLTNEDTRFNDRASSTHVSPLLDLSVKFESRIFQYIPGLNRIEFFDEAHFSTSYGFLYVGNLSRPANSVEYVTFPINPSLDPNRSGWTMTQWTFGLNWER</sequence>
<gene>
    <name evidence="3" type="ORF">Pan54_31050</name>
</gene>
<evidence type="ECO:0000256" key="1">
    <source>
        <dbReference type="SAM" id="MobiDB-lite"/>
    </source>
</evidence>
<dbReference type="RefSeq" id="WP_146504233.1">
    <property type="nucleotide sequence ID" value="NZ_SJPG01000001.1"/>
</dbReference>
<dbReference type="AlphaFoldDB" id="A0A5C5XHT7"/>
<dbReference type="Proteomes" id="UP000316095">
    <property type="component" value="Unassembled WGS sequence"/>
</dbReference>
<evidence type="ECO:0000313" key="3">
    <source>
        <dbReference type="EMBL" id="TWT62364.1"/>
    </source>
</evidence>
<comment type="caution">
    <text evidence="3">The sequence shown here is derived from an EMBL/GenBank/DDBJ whole genome shotgun (WGS) entry which is preliminary data.</text>
</comment>
<name>A0A5C5XHT7_9PLAN</name>
<accession>A0A5C5XHT7</accession>
<keyword evidence="2" id="KW-0732">Signal</keyword>
<feature type="chain" id="PRO_5023106332" evidence="2">
    <location>
        <begin position="26"/>
        <end position="605"/>
    </location>
</feature>
<dbReference type="OrthoDB" id="208273at2"/>
<keyword evidence="4" id="KW-1185">Reference proteome</keyword>
<evidence type="ECO:0000313" key="4">
    <source>
        <dbReference type="Proteomes" id="UP000316095"/>
    </source>
</evidence>
<feature type="region of interest" description="Disordered" evidence="1">
    <location>
        <begin position="77"/>
        <end position="99"/>
    </location>
</feature>
<organism evidence="3 4">
    <name type="scientific">Rubinisphaera italica</name>
    <dbReference type="NCBI Taxonomy" id="2527969"/>
    <lineage>
        <taxon>Bacteria</taxon>
        <taxon>Pseudomonadati</taxon>
        <taxon>Planctomycetota</taxon>
        <taxon>Planctomycetia</taxon>
        <taxon>Planctomycetales</taxon>
        <taxon>Planctomycetaceae</taxon>
        <taxon>Rubinisphaera</taxon>
    </lineage>
</organism>